<name>A0ABW5B5J8_9BACT</name>
<dbReference type="Pfam" id="PF07885">
    <property type="entry name" value="Ion_trans_2"/>
    <property type="match status" value="1"/>
</dbReference>
<keyword evidence="1" id="KW-1133">Transmembrane helix</keyword>
<comment type="caution">
    <text evidence="3">The sequence shown here is derived from an EMBL/GenBank/DDBJ whole genome shotgun (WGS) entry which is preliminary data.</text>
</comment>
<feature type="transmembrane region" description="Helical" evidence="1">
    <location>
        <begin position="75"/>
        <end position="93"/>
    </location>
</feature>
<dbReference type="SUPFAM" id="SSF81324">
    <property type="entry name" value="Voltage-gated potassium channels"/>
    <property type="match status" value="1"/>
</dbReference>
<feature type="transmembrane region" description="Helical" evidence="1">
    <location>
        <begin position="100"/>
        <end position="121"/>
    </location>
</feature>
<dbReference type="EMBL" id="JBHUIV010000010">
    <property type="protein sequence ID" value="MFD2200724.1"/>
    <property type="molecule type" value="Genomic_DNA"/>
</dbReference>
<accession>A0ABW5B5J8</accession>
<dbReference type="RefSeq" id="WP_380800572.1">
    <property type="nucleotide sequence ID" value="NZ_JBHUIV010000010.1"/>
</dbReference>
<keyword evidence="1" id="KW-0812">Transmembrane</keyword>
<protein>
    <submittedName>
        <fullName evidence="3">Potassium channel family protein</fullName>
    </submittedName>
</protein>
<keyword evidence="4" id="KW-1185">Reference proteome</keyword>
<feature type="transmembrane region" description="Helical" evidence="1">
    <location>
        <begin position="173"/>
        <end position="194"/>
    </location>
</feature>
<dbReference type="GO" id="GO:0034220">
    <property type="term" value="P:monoatomic ion transmembrane transport"/>
    <property type="evidence" value="ECO:0007669"/>
    <property type="project" value="UniProtKB-KW"/>
</dbReference>
<feature type="transmembrane region" description="Helical" evidence="1">
    <location>
        <begin position="43"/>
        <end position="63"/>
    </location>
</feature>
<evidence type="ECO:0000313" key="4">
    <source>
        <dbReference type="Proteomes" id="UP001597414"/>
    </source>
</evidence>
<feature type="transmembrane region" description="Helical" evidence="1">
    <location>
        <begin position="20"/>
        <end position="36"/>
    </location>
</feature>
<reference evidence="4" key="1">
    <citation type="journal article" date="2019" name="Int. J. Syst. Evol. Microbiol.">
        <title>The Global Catalogue of Microorganisms (GCM) 10K type strain sequencing project: providing services to taxonomists for standard genome sequencing and annotation.</title>
        <authorList>
            <consortium name="The Broad Institute Genomics Platform"/>
            <consortium name="The Broad Institute Genome Sequencing Center for Infectious Disease"/>
            <person name="Wu L."/>
            <person name="Ma J."/>
        </authorList>
    </citation>
    <scope>NUCLEOTIDE SEQUENCE [LARGE SCALE GENOMIC DNA]</scope>
    <source>
        <strain evidence="4">KCTC 19812</strain>
    </source>
</reference>
<proteinExistence type="predicted"/>
<gene>
    <name evidence="3" type="ORF">ACFSKV_04050</name>
</gene>
<organism evidence="3 4">
    <name type="scientific">Shivajiella indica</name>
    <dbReference type="NCBI Taxonomy" id="872115"/>
    <lineage>
        <taxon>Bacteria</taxon>
        <taxon>Pseudomonadati</taxon>
        <taxon>Bacteroidota</taxon>
        <taxon>Cytophagia</taxon>
        <taxon>Cytophagales</taxon>
        <taxon>Cyclobacteriaceae</taxon>
        <taxon>Shivajiella</taxon>
    </lineage>
</organism>
<keyword evidence="1" id="KW-0472">Membrane</keyword>
<dbReference type="InterPro" id="IPR013099">
    <property type="entry name" value="K_chnl_dom"/>
</dbReference>
<dbReference type="Gene3D" id="1.10.287.70">
    <property type="match status" value="1"/>
</dbReference>
<keyword evidence="3" id="KW-0813">Transport</keyword>
<evidence type="ECO:0000313" key="3">
    <source>
        <dbReference type="EMBL" id="MFD2200724.1"/>
    </source>
</evidence>
<evidence type="ECO:0000259" key="2">
    <source>
        <dbReference type="Pfam" id="PF07885"/>
    </source>
</evidence>
<sequence length="205" mass="23216">MLMLIVFVLPILIDNEKDNSLFLNYMFIALFFIGIFSAREKGFVIASMIMLTLHLALRAIRFGDNPYEFYTIERIVIILNLVLFIIINIRLLFRDQEVNAYRIIGAINVYLSVALVGAFGFELIQLFEGSSIQGNITFVGHDQDYKEFIYFSLTSISTVGFGDVYPVNMEAKMLSTFLSAIGIIYPAVVISKLISFSSSKTQKDL</sequence>
<dbReference type="Proteomes" id="UP001597414">
    <property type="component" value="Unassembled WGS sequence"/>
</dbReference>
<feature type="domain" description="Potassium channel" evidence="2">
    <location>
        <begin position="140"/>
        <end position="196"/>
    </location>
</feature>
<keyword evidence="3" id="KW-0407">Ion channel</keyword>
<evidence type="ECO:0000256" key="1">
    <source>
        <dbReference type="SAM" id="Phobius"/>
    </source>
</evidence>
<keyword evidence="3" id="KW-0406">Ion transport</keyword>